<dbReference type="AlphaFoldDB" id="E6TUU9"/>
<organism evidence="2 3">
    <name type="scientific">Evansella cellulosilytica (strain ATCC 21833 / DSM 2522 / FERM P-1141 / JCM 9156 / N-4)</name>
    <name type="common">Bacillus cellulosilyticus</name>
    <dbReference type="NCBI Taxonomy" id="649639"/>
    <lineage>
        <taxon>Bacteria</taxon>
        <taxon>Bacillati</taxon>
        <taxon>Bacillota</taxon>
        <taxon>Bacilli</taxon>
        <taxon>Bacillales</taxon>
        <taxon>Bacillaceae</taxon>
        <taxon>Evansella</taxon>
    </lineage>
</organism>
<dbReference type="HOGENOM" id="CLU_473848_0_0_9"/>
<accession>E6TUU9</accession>
<dbReference type="EMBL" id="CP002394">
    <property type="protein sequence ID" value="ADU32101.1"/>
    <property type="molecule type" value="Genomic_DNA"/>
</dbReference>
<evidence type="ECO:0000256" key="1">
    <source>
        <dbReference type="PROSITE-ProRule" id="PRU00339"/>
    </source>
</evidence>
<dbReference type="InterPro" id="IPR026906">
    <property type="entry name" value="LRR_5"/>
</dbReference>
<dbReference type="SUPFAM" id="SSF103642">
    <property type="entry name" value="Sec-C motif"/>
    <property type="match status" value="1"/>
</dbReference>
<sequence length="575" mass="65238">MAGRRQPCPCGSGKQYRKCCERNEGRLGQQYKHTNEHGANPNGRQEVTTSDELFSLFNQGLLGENKFARSTQKNKSTNHKPIDFDTVSVKEKNFKVINGKLYYVGKDKIVKIPSTINGEEVKIIGEEAFAGSKVEAVFLPEGIEIIENKAFDQCTKLRQIHFPEGVKQIGRWAFQGCQSLQSVVFPESLAVIEGYAFDECYSLEDVQLPSEMEKLGAYAFSETSIQHIKIPDGITFLGNSLFYRCTSLEYVEIPESVNSILNMTFAECHSLDHVFLPRALKKIGQQAFQNCIGLTTLTVKDNVEVIAEHAFVGCDNLTDIVSTIKSNVKVELMDTSYEMFAGNMTKAEYEKEFKVKVKKAPIRKLIGNRNTKWSHASNEEVIEFEEQQKREIYASLNIVFPSNNPEYELEETFHIEGLSEYTEESITEKDLYVETLVEGYTLKQQGDIDGAIAKYKEAIDFKPLISTAYYNLGKVLYIKGDYDASARSYKTAIHLGQDKYEVLRHLGHSLLDEIMRQTAYEQVIAQYEEGINPHLKVLRGYQTPLNVSEEKMAEYDQICISVAEKFLQHDVEESA</sequence>
<dbReference type="PANTHER" id="PTHR45661">
    <property type="entry name" value="SURFACE ANTIGEN"/>
    <property type="match status" value="1"/>
</dbReference>
<dbReference type="KEGG" id="bco:Bcell_3862"/>
<dbReference type="Pfam" id="PF02810">
    <property type="entry name" value="SEC-C"/>
    <property type="match status" value="1"/>
</dbReference>
<name>E6TUU9_EVAC2</name>
<evidence type="ECO:0000313" key="3">
    <source>
        <dbReference type="Proteomes" id="UP000001401"/>
    </source>
</evidence>
<dbReference type="Pfam" id="PF13414">
    <property type="entry name" value="TPR_11"/>
    <property type="match status" value="1"/>
</dbReference>
<dbReference type="SMART" id="SM00028">
    <property type="entry name" value="TPR"/>
    <property type="match status" value="2"/>
</dbReference>
<dbReference type="InterPro" id="IPR032675">
    <property type="entry name" value="LRR_dom_sf"/>
</dbReference>
<reference evidence="2" key="1">
    <citation type="submission" date="2010-12" db="EMBL/GenBank/DDBJ databases">
        <title>Complete sequence of Bacillus cellulosilyticus DSM 2522.</title>
        <authorList>
            <consortium name="US DOE Joint Genome Institute"/>
            <person name="Lucas S."/>
            <person name="Copeland A."/>
            <person name="Lapidus A."/>
            <person name="Cheng J.-F."/>
            <person name="Bruce D."/>
            <person name="Goodwin L."/>
            <person name="Pitluck S."/>
            <person name="Chertkov O."/>
            <person name="Detter J.C."/>
            <person name="Han C."/>
            <person name="Tapia R."/>
            <person name="Land M."/>
            <person name="Hauser L."/>
            <person name="Jeffries C."/>
            <person name="Kyrpides N."/>
            <person name="Ivanova N."/>
            <person name="Mikhailova N."/>
            <person name="Brumm P."/>
            <person name="Mead D."/>
            <person name="Woyke T."/>
        </authorList>
    </citation>
    <scope>NUCLEOTIDE SEQUENCE [LARGE SCALE GENOMIC DNA]</scope>
    <source>
        <strain evidence="2">DSM 2522</strain>
    </source>
</reference>
<dbReference type="RefSeq" id="WP_013490432.1">
    <property type="nucleotide sequence ID" value="NC_014829.1"/>
</dbReference>
<dbReference type="Gene3D" id="1.25.40.10">
    <property type="entry name" value="Tetratricopeptide repeat domain"/>
    <property type="match status" value="1"/>
</dbReference>
<dbReference type="Gene3D" id="3.80.10.10">
    <property type="entry name" value="Ribonuclease Inhibitor"/>
    <property type="match status" value="2"/>
</dbReference>
<dbReference type="InterPro" id="IPR019734">
    <property type="entry name" value="TPR_rpt"/>
</dbReference>
<dbReference type="PANTHER" id="PTHR45661:SF3">
    <property type="entry name" value="IG-LIKE DOMAIN-CONTAINING PROTEIN"/>
    <property type="match status" value="1"/>
</dbReference>
<protein>
    <submittedName>
        <fullName evidence="2">SEC-C motif domain protein</fullName>
    </submittedName>
</protein>
<dbReference type="eggNOG" id="COG5492">
    <property type="taxonomic scope" value="Bacteria"/>
</dbReference>
<gene>
    <name evidence="2" type="ordered locus">Bcell_3862</name>
</gene>
<dbReference type="Pfam" id="PF13306">
    <property type="entry name" value="LRR_5"/>
    <property type="match status" value="1"/>
</dbReference>
<feature type="repeat" description="TPR" evidence="1">
    <location>
        <begin position="466"/>
        <end position="499"/>
    </location>
</feature>
<keyword evidence="1" id="KW-0802">TPR repeat</keyword>
<dbReference type="Proteomes" id="UP000001401">
    <property type="component" value="Chromosome"/>
</dbReference>
<dbReference type="InterPro" id="IPR011990">
    <property type="entry name" value="TPR-like_helical_dom_sf"/>
</dbReference>
<dbReference type="SUPFAM" id="SSF52058">
    <property type="entry name" value="L domain-like"/>
    <property type="match status" value="1"/>
</dbReference>
<dbReference type="OrthoDB" id="2766891at2"/>
<dbReference type="InterPro" id="IPR053139">
    <property type="entry name" value="Surface_bspA-like"/>
</dbReference>
<dbReference type="STRING" id="649639.Bcell_3862"/>
<keyword evidence="3" id="KW-1185">Reference proteome</keyword>
<evidence type="ECO:0000313" key="2">
    <source>
        <dbReference type="EMBL" id="ADU32101.1"/>
    </source>
</evidence>
<dbReference type="SUPFAM" id="SSF48452">
    <property type="entry name" value="TPR-like"/>
    <property type="match status" value="1"/>
</dbReference>
<proteinExistence type="predicted"/>
<dbReference type="InterPro" id="IPR004027">
    <property type="entry name" value="SEC_C_motif"/>
</dbReference>
<dbReference type="PROSITE" id="PS50005">
    <property type="entry name" value="TPR"/>
    <property type="match status" value="1"/>
</dbReference>